<keyword evidence="2" id="KW-1185">Reference proteome</keyword>
<accession>A0A4R8TEM7</accession>
<name>A0A4R8TEM7_9PEZI</name>
<gene>
    <name evidence="1" type="ORF">C8034_v001144</name>
</gene>
<dbReference type="EMBL" id="QAPF01000110">
    <property type="protein sequence ID" value="TEA16385.1"/>
    <property type="molecule type" value="Genomic_DNA"/>
</dbReference>
<evidence type="ECO:0000313" key="2">
    <source>
        <dbReference type="Proteomes" id="UP000295604"/>
    </source>
</evidence>
<proteinExistence type="predicted"/>
<sequence length="202" mass="22988">MWRRQPTSPYLDQAYSSDASSYELRRRTIRDAPQAPRFHFISSPVTKHHESLNIWINDERNRRILEVYVPAVAAIQTEEGGLENDDESTYNRTRLGSLRSVCGDELERVASTPMEVLDHYDERAGLCDLDGCNGPRPPDTEEEVARQENRLADLERRLREHCLPEVRDTITAPEELRVLARHVRGLSGPRLGGGRGGGGMRR</sequence>
<organism evidence="1 2">
    <name type="scientific">Colletotrichum sidae</name>
    <dbReference type="NCBI Taxonomy" id="1347389"/>
    <lineage>
        <taxon>Eukaryota</taxon>
        <taxon>Fungi</taxon>
        <taxon>Dikarya</taxon>
        <taxon>Ascomycota</taxon>
        <taxon>Pezizomycotina</taxon>
        <taxon>Sordariomycetes</taxon>
        <taxon>Hypocreomycetidae</taxon>
        <taxon>Glomerellales</taxon>
        <taxon>Glomerellaceae</taxon>
        <taxon>Colletotrichum</taxon>
        <taxon>Colletotrichum orbiculare species complex</taxon>
    </lineage>
</organism>
<reference evidence="1 2" key="1">
    <citation type="submission" date="2018-11" db="EMBL/GenBank/DDBJ databases">
        <title>Genome sequence and assembly of Colletotrichum sidae.</title>
        <authorList>
            <person name="Gan P."/>
            <person name="Shirasu K."/>
        </authorList>
    </citation>
    <scope>NUCLEOTIDE SEQUENCE [LARGE SCALE GENOMIC DNA]</scope>
    <source>
        <strain evidence="1 2">CBS 518.97</strain>
    </source>
</reference>
<dbReference type="AlphaFoldDB" id="A0A4R8TEM7"/>
<comment type="caution">
    <text evidence="1">The sequence shown here is derived from an EMBL/GenBank/DDBJ whole genome shotgun (WGS) entry which is preliminary data.</text>
</comment>
<dbReference type="Proteomes" id="UP000295604">
    <property type="component" value="Unassembled WGS sequence"/>
</dbReference>
<protein>
    <submittedName>
        <fullName evidence="1">Uncharacterized protein</fullName>
    </submittedName>
</protein>
<evidence type="ECO:0000313" key="1">
    <source>
        <dbReference type="EMBL" id="TEA16385.1"/>
    </source>
</evidence>